<dbReference type="Gene3D" id="1.10.101.10">
    <property type="entry name" value="PGBD-like superfamily/PGBD"/>
    <property type="match status" value="1"/>
</dbReference>
<dbReference type="GO" id="GO:0008745">
    <property type="term" value="F:N-acetylmuramoyl-L-alanine amidase activity"/>
    <property type="evidence" value="ECO:0007669"/>
    <property type="project" value="UniProtKB-EC"/>
</dbReference>
<dbReference type="CDD" id="cd06583">
    <property type="entry name" value="PGRP"/>
    <property type="match status" value="1"/>
</dbReference>
<dbReference type="InterPro" id="IPR002502">
    <property type="entry name" value="Amidase_domain"/>
</dbReference>
<dbReference type="PANTHER" id="PTHR30417">
    <property type="entry name" value="N-ACETYLMURAMOYL-L-ALANINE AMIDASE AMID"/>
    <property type="match status" value="1"/>
</dbReference>
<dbReference type="RefSeq" id="WP_147005561.1">
    <property type="nucleotide sequence ID" value="NZ_AP019846.1"/>
</dbReference>
<dbReference type="OrthoDB" id="66275at2"/>
<evidence type="ECO:0000256" key="6">
    <source>
        <dbReference type="SAM" id="MobiDB-lite"/>
    </source>
</evidence>
<dbReference type="InterPro" id="IPR002477">
    <property type="entry name" value="Peptidoglycan-bd-like"/>
</dbReference>
<dbReference type="Gene3D" id="3.40.80.10">
    <property type="entry name" value="Peptidoglycan recognition protein-like"/>
    <property type="match status" value="1"/>
</dbReference>
<comment type="catalytic activity">
    <reaction evidence="1">
        <text>Hydrolyzes the link between N-acetylmuramoyl residues and L-amino acid residues in certain cell-wall glycopeptides.</text>
        <dbReference type="EC" id="3.5.1.28"/>
    </reaction>
</comment>
<protein>
    <recommendedName>
        <fullName evidence="3">N-acetylmuramoyl-L-alanine amidase</fullName>
        <ecNumber evidence="3">3.5.1.28</ecNumber>
    </recommendedName>
</protein>
<dbReference type="SUPFAM" id="SSF55846">
    <property type="entry name" value="N-acetylmuramoyl-L-alanine amidase-like"/>
    <property type="match status" value="1"/>
</dbReference>
<evidence type="ECO:0000256" key="5">
    <source>
        <dbReference type="ARBA" id="ARBA00023316"/>
    </source>
</evidence>
<keyword evidence="5" id="KW-0961">Cell wall biogenesis/degradation</keyword>
<dbReference type="InterPro" id="IPR051206">
    <property type="entry name" value="NAMLAA_amidase_2"/>
</dbReference>
<dbReference type="InterPro" id="IPR036366">
    <property type="entry name" value="PGBDSf"/>
</dbReference>
<keyword evidence="7" id="KW-0732">Signal</keyword>
<dbReference type="KEGG" id="lhg:JMUB5056_1096"/>
<dbReference type="SMART" id="SM00644">
    <property type="entry name" value="Ami_2"/>
    <property type="match status" value="1"/>
</dbReference>
<evidence type="ECO:0000256" key="4">
    <source>
        <dbReference type="ARBA" id="ARBA00022801"/>
    </source>
</evidence>
<gene>
    <name evidence="9" type="ORF">JMUB5056_1096</name>
</gene>
<reference evidence="9 10" key="1">
    <citation type="submission" date="2019-07" db="EMBL/GenBank/DDBJ databases">
        <title>Complete Genome Sequence of Leptotrichia hongkongensis Strain JMUB5056.</title>
        <authorList>
            <person name="Watanabe S."/>
            <person name="Cui L."/>
        </authorList>
    </citation>
    <scope>NUCLEOTIDE SEQUENCE [LARGE SCALE GENOMIC DNA]</scope>
    <source>
        <strain evidence="9 10">JMUB5056</strain>
    </source>
</reference>
<dbReference type="GO" id="GO:0009254">
    <property type="term" value="P:peptidoglycan turnover"/>
    <property type="evidence" value="ECO:0007669"/>
    <property type="project" value="TreeGrafter"/>
</dbReference>
<dbReference type="InterPro" id="IPR036365">
    <property type="entry name" value="PGBD-like_sf"/>
</dbReference>
<dbReference type="Pfam" id="PF01510">
    <property type="entry name" value="Amidase_2"/>
    <property type="match status" value="1"/>
</dbReference>
<proteinExistence type="inferred from homology"/>
<dbReference type="GO" id="GO:0071555">
    <property type="term" value="P:cell wall organization"/>
    <property type="evidence" value="ECO:0007669"/>
    <property type="project" value="UniProtKB-KW"/>
</dbReference>
<organism evidence="9 10">
    <name type="scientific">Leptotrichia hongkongensis</name>
    <dbReference type="NCBI Taxonomy" id="554406"/>
    <lineage>
        <taxon>Bacteria</taxon>
        <taxon>Fusobacteriati</taxon>
        <taxon>Fusobacteriota</taxon>
        <taxon>Fusobacteriia</taxon>
        <taxon>Fusobacteriales</taxon>
        <taxon>Leptotrichiaceae</taxon>
        <taxon>Leptotrichia</taxon>
    </lineage>
</organism>
<feature type="signal peptide" evidence="7">
    <location>
        <begin position="1"/>
        <end position="23"/>
    </location>
</feature>
<evidence type="ECO:0000259" key="8">
    <source>
        <dbReference type="SMART" id="SM00644"/>
    </source>
</evidence>
<dbReference type="EC" id="3.5.1.28" evidence="3"/>
<evidence type="ECO:0000256" key="2">
    <source>
        <dbReference type="ARBA" id="ARBA00007553"/>
    </source>
</evidence>
<name>A0A510L6B6_9FUSO</name>
<feature type="domain" description="N-acetylmuramoyl-L-alanine amidase" evidence="8">
    <location>
        <begin position="84"/>
        <end position="221"/>
    </location>
</feature>
<evidence type="ECO:0000256" key="7">
    <source>
        <dbReference type="SAM" id="SignalP"/>
    </source>
</evidence>
<feature type="region of interest" description="Disordered" evidence="6">
    <location>
        <begin position="39"/>
        <end position="71"/>
    </location>
</feature>
<evidence type="ECO:0000256" key="1">
    <source>
        <dbReference type="ARBA" id="ARBA00001561"/>
    </source>
</evidence>
<feature type="compositionally biased region" description="Low complexity" evidence="6">
    <location>
        <begin position="52"/>
        <end position="65"/>
    </location>
</feature>
<dbReference type="EMBL" id="AP019846">
    <property type="protein sequence ID" value="BBM59512.1"/>
    <property type="molecule type" value="Genomic_DNA"/>
</dbReference>
<dbReference type="Proteomes" id="UP000321561">
    <property type="component" value="Chromosome"/>
</dbReference>
<evidence type="ECO:0000256" key="3">
    <source>
        <dbReference type="ARBA" id="ARBA00011901"/>
    </source>
</evidence>
<feature type="chain" id="PRO_5022174632" description="N-acetylmuramoyl-L-alanine amidase" evidence="7">
    <location>
        <begin position="24"/>
        <end position="322"/>
    </location>
</feature>
<dbReference type="AlphaFoldDB" id="A0A510L6B6"/>
<sequence length="322" mass="36468">MKKNITKLLFLASILSVGNILNAHNQNVSKDVQKPIEIKVDDNGNVTKNQSNGNENNKPKTNPTNVSRGGIDTIKNTAGSITVDSSYTSTGQNYRQRFIILHYTAMNRDGSLRALTNNEVSAHYLISDQKSDPVFYLVDENKRAWHAGVSEWKTSKNLNDSSVGIEIVNSGNVSGSFEPFKDFQIKEVAVLVKYLADKYEIPATNILGHSDIAPQRKPDPGPLFPWEELYKKYNIGMWYDNARKLAYESEYADTWNTLPASTIQAEFSKFGYTISSTGRWDEQTKNVIKVFQYHFRPSNYDGKLDLETFAILKALNERYNNK</sequence>
<evidence type="ECO:0000313" key="9">
    <source>
        <dbReference type="EMBL" id="BBM59512.1"/>
    </source>
</evidence>
<accession>A0A510L6B6</accession>
<comment type="similarity">
    <text evidence="2">Belongs to the N-acetylmuramoyl-L-alanine amidase 2 family.</text>
</comment>
<dbReference type="FunFam" id="3.40.80.10:FF:000003">
    <property type="entry name" value="N-acetylmuramoyl-L-alanine amidase"/>
    <property type="match status" value="1"/>
</dbReference>
<dbReference type="Pfam" id="PF01471">
    <property type="entry name" value="PG_binding_1"/>
    <property type="match status" value="1"/>
</dbReference>
<dbReference type="GO" id="GO:0009253">
    <property type="term" value="P:peptidoglycan catabolic process"/>
    <property type="evidence" value="ECO:0007669"/>
    <property type="project" value="InterPro"/>
</dbReference>
<evidence type="ECO:0000313" key="10">
    <source>
        <dbReference type="Proteomes" id="UP000321561"/>
    </source>
</evidence>
<dbReference type="SUPFAM" id="SSF47090">
    <property type="entry name" value="PGBD-like"/>
    <property type="match status" value="1"/>
</dbReference>
<dbReference type="PANTHER" id="PTHR30417:SF1">
    <property type="entry name" value="N-ACETYLMURAMOYL-L-ALANINE AMIDASE AMID"/>
    <property type="match status" value="1"/>
</dbReference>
<dbReference type="InterPro" id="IPR036505">
    <property type="entry name" value="Amidase/PGRP_sf"/>
</dbReference>
<keyword evidence="4" id="KW-0378">Hydrolase</keyword>